<organism evidence="1">
    <name type="scientific">hydrothermal vent metagenome</name>
    <dbReference type="NCBI Taxonomy" id="652676"/>
    <lineage>
        <taxon>unclassified sequences</taxon>
        <taxon>metagenomes</taxon>
        <taxon>ecological metagenomes</taxon>
    </lineage>
</organism>
<dbReference type="NCBIfam" id="TIGR01646">
    <property type="entry name" value="vgr_GE"/>
    <property type="match status" value="1"/>
</dbReference>
<dbReference type="Gene3D" id="4.10.220.110">
    <property type="match status" value="1"/>
</dbReference>
<dbReference type="Gene3D" id="2.30.110.50">
    <property type="match status" value="1"/>
</dbReference>
<evidence type="ECO:0000313" key="1">
    <source>
        <dbReference type="EMBL" id="VAW92245.1"/>
    </source>
</evidence>
<dbReference type="AlphaFoldDB" id="A0A3B0ZFS4"/>
<feature type="non-terminal residue" evidence="1">
    <location>
        <position position="716"/>
    </location>
</feature>
<dbReference type="EMBL" id="UOFS01000012">
    <property type="protein sequence ID" value="VAW92245.1"/>
    <property type="molecule type" value="Genomic_DNA"/>
</dbReference>
<dbReference type="InterPro" id="IPR017847">
    <property type="entry name" value="T6SS_RhsGE_Vgr_subset"/>
</dbReference>
<accession>A0A3B0ZFS4</accession>
<dbReference type="InterPro" id="IPR006533">
    <property type="entry name" value="T6SS_Vgr_RhsGE"/>
</dbReference>
<dbReference type="SUPFAM" id="SSF69255">
    <property type="entry name" value="gp5 N-terminal domain-like"/>
    <property type="match status" value="1"/>
</dbReference>
<dbReference type="NCBIfam" id="TIGR03361">
    <property type="entry name" value="VI_Rhs_Vgr"/>
    <property type="match status" value="1"/>
</dbReference>
<dbReference type="Pfam" id="PF05954">
    <property type="entry name" value="Phage_GPD"/>
    <property type="match status" value="1"/>
</dbReference>
<protein>
    <submittedName>
        <fullName evidence="1">VgrG protein</fullName>
    </submittedName>
</protein>
<dbReference type="SUPFAM" id="SSF69349">
    <property type="entry name" value="Phage fibre proteins"/>
    <property type="match status" value="1"/>
</dbReference>
<dbReference type="Gene3D" id="3.55.50.10">
    <property type="entry name" value="Baseplate protein-like domains"/>
    <property type="match status" value="1"/>
</dbReference>
<gene>
    <name evidence="1" type="ORF">MNBD_GAMMA22-294</name>
</gene>
<dbReference type="Gene3D" id="2.40.50.230">
    <property type="entry name" value="Gp5 N-terminal domain"/>
    <property type="match status" value="1"/>
</dbReference>
<name>A0A3B0ZFS4_9ZZZZ</name>
<reference evidence="1" key="1">
    <citation type="submission" date="2018-06" db="EMBL/GenBank/DDBJ databases">
        <authorList>
            <person name="Zhirakovskaya E."/>
        </authorList>
    </citation>
    <scope>NUCLEOTIDE SEQUENCE</scope>
</reference>
<dbReference type="InterPro" id="IPR037026">
    <property type="entry name" value="Vgr_OB-fold_dom_sf"/>
</dbReference>
<sequence>MGVTNPLPYNTAKITLKVQGTALDVIKLTGVEALSSPFRFEIDALIDRYFDLSGSLKTPSQLTLTGVDGIQRHIAGIITQVEEGEPHKDSQLKCRFILESSLRLLALQSDHRVILGYSLPDIVRETCERHGINKTEFDLTQRYPVRPYVVQVGETDLAFIQRLLGKSGISFWSSVNTDNPNQEIITFTDHNANCPYLARNVLEYKAPDNLVKEYNSGEVHVGLHKLQISSQQQTDNIAIHDWNENTPSTKLYTRASVGAHEKSQGFPATLSTHFGLGSRALDETEQLAKQHAEYARSQAWYCEAHGNVIDMAAGHVFSLDASDFNPEHSGDMIVTTVAHFASQAAGLNLDGNEVAYRHEAHCIKRETAYRPAIPNHPPVPMTFTARIESEGQYATLDAQGRYKLRNLFDLSATRHTQASMPIRKLQAFGGPPNNATVGMHMPLQDGDEVLLSCLNGDPDRPMIVGSVYNADKVSPVTARNKNENMIRSQSGNELLMDDKIDRQVISLHTHDQYNILRFDADLAEQKIILETQHGAMSQFAKKTHSTTAGDSIHERSGNERIELVENKHHTETQNGAIHHQAKTDVIEKAHNNIISKSGENTELRAGNDMVFNVEDNATFTINGSDGFHASVNNGELTINAAKDISIKGKGGGDITFEQQGGGFKIDAGGNVKLYGKNVMLGGQGQVNLIGNVSYTIGGGSIPGAASVTAPLVRQEI</sequence>
<dbReference type="SUPFAM" id="SSF69279">
    <property type="entry name" value="Phage tail proteins"/>
    <property type="match status" value="2"/>
</dbReference>
<proteinExistence type="predicted"/>